<dbReference type="PANTHER" id="PTHR23513">
    <property type="entry name" value="INTEGRAL MEMBRANE EFFLUX PROTEIN-RELATED"/>
    <property type="match status" value="1"/>
</dbReference>
<feature type="transmembrane region" description="Helical" evidence="8">
    <location>
        <begin position="118"/>
        <end position="139"/>
    </location>
</feature>
<accession>A0ABX8SA34</accession>
<evidence type="ECO:0000259" key="9">
    <source>
        <dbReference type="PROSITE" id="PS50850"/>
    </source>
</evidence>
<dbReference type="Gene3D" id="1.20.1250.20">
    <property type="entry name" value="MFS general substrate transporter like domains"/>
    <property type="match status" value="1"/>
</dbReference>
<gene>
    <name evidence="10" type="ORF">KV203_01590</name>
</gene>
<feature type="region of interest" description="Disordered" evidence="7">
    <location>
        <begin position="24"/>
        <end position="47"/>
    </location>
</feature>
<keyword evidence="2" id="KW-0813">Transport</keyword>
<evidence type="ECO:0000256" key="7">
    <source>
        <dbReference type="SAM" id="MobiDB-lite"/>
    </source>
</evidence>
<evidence type="ECO:0000256" key="5">
    <source>
        <dbReference type="ARBA" id="ARBA00022989"/>
    </source>
</evidence>
<dbReference type="Pfam" id="PF05977">
    <property type="entry name" value="MFS_3"/>
    <property type="match status" value="1"/>
</dbReference>
<feature type="transmembrane region" description="Helical" evidence="8">
    <location>
        <begin position="207"/>
        <end position="225"/>
    </location>
</feature>
<keyword evidence="11" id="KW-1185">Reference proteome</keyword>
<dbReference type="EMBL" id="CP079105">
    <property type="protein sequence ID" value="QXQ14166.1"/>
    <property type="molecule type" value="Genomic_DNA"/>
</dbReference>
<comment type="subcellular location">
    <subcellularLocation>
        <location evidence="1">Cell membrane</location>
        <topology evidence="1">Multi-pass membrane protein</topology>
    </subcellularLocation>
</comment>
<feature type="domain" description="Major facilitator superfamily (MFS) profile" evidence="9">
    <location>
        <begin position="110"/>
        <end position="508"/>
    </location>
</feature>
<feature type="transmembrane region" description="Helical" evidence="8">
    <location>
        <begin position="460"/>
        <end position="480"/>
    </location>
</feature>
<feature type="transmembrane region" description="Helical" evidence="8">
    <location>
        <begin position="394"/>
        <end position="412"/>
    </location>
</feature>
<evidence type="ECO:0000256" key="4">
    <source>
        <dbReference type="ARBA" id="ARBA00022692"/>
    </source>
</evidence>
<dbReference type="Proteomes" id="UP000887023">
    <property type="component" value="Chromosome"/>
</dbReference>
<organism evidence="10 11">
    <name type="scientific">Skermania pinensis</name>
    <dbReference type="NCBI Taxonomy" id="39122"/>
    <lineage>
        <taxon>Bacteria</taxon>
        <taxon>Bacillati</taxon>
        <taxon>Actinomycetota</taxon>
        <taxon>Actinomycetes</taxon>
        <taxon>Mycobacteriales</taxon>
        <taxon>Gordoniaceae</taxon>
        <taxon>Skermania</taxon>
    </lineage>
</organism>
<dbReference type="PANTHER" id="PTHR23513:SF11">
    <property type="entry name" value="STAPHYLOFERRIN A TRANSPORTER"/>
    <property type="match status" value="1"/>
</dbReference>
<feature type="transmembrane region" description="Helical" evidence="8">
    <location>
        <begin position="151"/>
        <end position="173"/>
    </location>
</feature>
<sequence length="531" mass="54995">MVGAAAGRGDLAGADLQVHSAAHAAVPAHGARRPRPSHASTVGQPCFDLPRDGLRRGQLARAVPRSVTCGREIGLPSRGSKRQSGSAGKTGITRNHHHCAEERSVRALQPLQFPAYRWLFGSLVCSLLAEGMFLVAQVWQVVELGGGPGQLALVTTATAVGMVGTVLVGGVLADRIPQKRILLGVAAVQTAVCAVLAVLSLSGLLTLWQLVAGALMIGIAGGLYFPAYSALVPALVPAEQLLAVNGLEGMTRPALAQAAGPAAASGLIAAASPGAALAVAALTSGLTVLFVSCMPLTPVRRAVDDGSPSARRLVQDVADGFRYMARTPWLLATLLFASLMVLVIIGPLEVLVPFAIRDHTGGGPREHALVLVAFGVGAVVGPAIVASRPLPRRYLTVMVTMWGVGCVPMVVFGLTSQLWLMIVAAFVTGLLFDGAQVIWGTLLQRRVPAELLGRISSLDFFVSLAFMPVSMALSGTVAGVVGLKTVFLVAGLVPIGLAVIAIAAARMRQDELSHPLDAPSVRVPDHGFISR</sequence>
<feature type="region of interest" description="Disordered" evidence="7">
    <location>
        <begin position="71"/>
        <end position="95"/>
    </location>
</feature>
<dbReference type="SUPFAM" id="SSF103473">
    <property type="entry name" value="MFS general substrate transporter"/>
    <property type="match status" value="1"/>
</dbReference>
<feature type="transmembrane region" description="Helical" evidence="8">
    <location>
        <begin position="418"/>
        <end position="439"/>
    </location>
</feature>
<proteinExistence type="predicted"/>
<feature type="transmembrane region" description="Helical" evidence="8">
    <location>
        <begin position="368"/>
        <end position="387"/>
    </location>
</feature>
<evidence type="ECO:0000256" key="2">
    <source>
        <dbReference type="ARBA" id="ARBA00022448"/>
    </source>
</evidence>
<keyword evidence="3" id="KW-1003">Cell membrane</keyword>
<keyword evidence="5 8" id="KW-1133">Transmembrane helix</keyword>
<dbReference type="InterPro" id="IPR036259">
    <property type="entry name" value="MFS_trans_sf"/>
</dbReference>
<feature type="transmembrane region" description="Helical" evidence="8">
    <location>
        <begin position="180"/>
        <end position="201"/>
    </location>
</feature>
<feature type="transmembrane region" description="Helical" evidence="8">
    <location>
        <begin position="329"/>
        <end position="356"/>
    </location>
</feature>
<feature type="transmembrane region" description="Helical" evidence="8">
    <location>
        <begin position="486"/>
        <end position="505"/>
    </location>
</feature>
<dbReference type="InterPro" id="IPR020846">
    <property type="entry name" value="MFS_dom"/>
</dbReference>
<evidence type="ECO:0000256" key="3">
    <source>
        <dbReference type="ARBA" id="ARBA00022475"/>
    </source>
</evidence>
<evidence type="ECO:0000256" key="1">
    <source>
        <dbReference type="ARBA" id="ARBA00004651"/>
    </source>
</evidence>
<evidence type="ECO:0000313" key="10">
    <source>
        <dbReference type="EMBL" id="QXQ14166.1"/>
    </source>
</evidence>
<dbReference type="InterPro" id="IPR010290">
    <property type="entry name" value="TM_effector"/>
</dbReference>
<evidence type="ECO:0000313" key="11">
    <source>
        <dbReference type="Proteomes" id="UP000887023"/>
    </source>
</evidence>
<evidence type="ECO:0000256" key="8">
    <source>
        <dbReference type="SAM" id="Phobius"/>
    </source>
</evidence>
<dbReference type="CDD" id="cd06173">
    <property type="entry name" value="MFS_MefA_like"/>
    <property type="match status" value="1"/>
</dbReference>
<keyword evidence="6 8" id="KW-0472">Membrane</keyword>
<evidence type="ECO:0000256" key="6">
    <source>
        <dbReference type="ARBA" id="ARBA00023136"/>
    </source>
</evidence>
<name>A0ABX8SA34_9ACTN</name>
<reference evidence="10" key="1">
    <citation type="submission" date="2021-07" db="EMBL/GenBank/DDBJ databases">
        <title>Candidatus Kaistella beijingensis sp. nov. isolated from a municipal wastewater treatment plant is involved in sludge foaming.</title>
        <authorList>
            <person name="Song Y."/>
            <person name="Liu S.-J."/>
        </authorList>
    </citation>
    <scope>NUCLEOTIDE SEQUENCE</scope>
    <source>
        <strain evidence="10">DSM 43998</strain>
    </source>
</reference>
<keyword evidence="4 8" id="KW-0812">Transmembrane</keyword>
<protein>
    <submittedName>
        <fullName evidence="10">MFS transporter</fullName>
    </submittedName>
</protein>
<dbReference type="PROSITE" id="PS50850">
    <property type="entry name" value="MFS"/>
    <property type="match status" value="1"/>
</dbReference>